<evidence type="ECO:0000313" key="2">
    <source>
        <dbReference type="Proteomes" id="UP001500831"/>
    </source>
</evidence>
<proteinExistence type="predicted"/>
<keyword evidence="2" id="KW-1185">Reference proteome</keyword>
<reference evidence="1 2" key="1">
    <citation type="journal article" date="2019" name="Int. J. Syst. Evol. Microbiol.">
        <title>The Global Catalogue of Microorganisms (GCM) 10K type strain sequencing project: providing services to taxonomists for standard genome sequencing and annotation.</title>
        <authorList>
            <consortium name="The Broad Institute Genomics Platform"/>
            <consortium name="The Broad Institute Genome Sequencing Center for Infectious Disease"/>
            <person name="Wu L."/>
            <person name="Ma J."/>
        </authorList>
    </citation>
    <scope>NUCLEOTIDE SEQUENCE [LARGE SCALE GENOMIC DNA]</scope>
    <source>
        <strain evidence="1 2">JCM 6242</strain>
    </source>
</reference>
<sequence>MTGARGDGEGAPGPGTIAVLITRYGRHWLVSEAVGGGYYAVRRNGLSEEILRRRGLSNVLCAAVPGEMARLLAAERERENRPLGK</sequence>
<gene>
    <name evidence="1" type="ORF">GCM10010517_04490</name>
</gene>
<dbReference type="EMBL" id="BAAAVI010000002">
    <property type="protein sequence ID" value="GAA2847426.1"/>
    <property type="molecule type" value="Genomic_DNA"/>
</dbReference>
<evidence type="ECO:0000313" key="1">
    <source>
        <dbReference type="EMBL" id="GAA2847426.1"/>
    </source>
</evidence>
<comment type="caution">
    <text evidence="1">The sequence shown here is derived from an EMBL/GenBank/DDBJ whole genome shotgun (WGS) entry which is preliminary data.</text>
</comment>
<dbReference type="Proteomes" id="UP001500831">
    <property type="component" value="Unassembled WGS sequence"/>
</dbReference>
<protein>
    <submittedName>
        <fullName evidence="1">Uncharacterized protein</fullName>
    </submittedName>
</protein>
<dbReference type="RefSeq" id="WP_344967237.1">
    <property type="nucleotide sequence ID" value="NZ_BAAAVI010000002.1"/>
</dbReference>
<name>A0ABN3VPM5_9ACTN</name>
<organism evidence="1 2">
    <name type="scientific">Streptosporangium fragile</name>
    <dbReference type="NCBI Taxonomy" id="46186"/>
    <lineage>
        <taxon>Bacteria</taxon>
        <taxon>Bacillati</taxon>
        <taxon>Actinomycetota</taxon>
        <taxon>Actinomycetes</taxon>
        <taxon>Streptosporangiales</taxon>
        <taxon>Streptosporangiaceae</taxon>
        <taxon>Streptosporangium</taxon>
    </lineage>
</organism>
<accession>A0ABN3VPM5</accession>